<accession>A0A841RFQ6</accession>
<evidence type="ECO:0000256" key="4">
    <source>
        <dbReference type="ARBA" id="ARBA00022980"/>
    </source>
</evidence>
<protein>
    <recommendedName>
        <fullName evidence="6">Large ribosomal subunit protein uL6</fullName>
    </recommendedName>
</protein>
<dbReference type="PIRSF" id="PIRSF002162">
    <property type="entry name" value="Ribosomal_L6"/>
    <property type="match status" value="1"/>
</dbReference>
<keyword evidence="11" id="KW-1185">Reference proteome</keyword>
<keyword evidence="2 6" id="KW-0699">rRNA-binding</keyword>
<dbReference type="InterPro" id="IPR002358">
    <property type="entry name" value="Ribosomal_uL6_CS"/>
</dbReference>
<evidence type="ECO:0000313" key="11">
    <source>
        <dbReference type="Proteomes" id="UP000587760"/>
    </source>
</evidence>
<sequence length="178" mass="19213">MSRIGKMPVTVPSGVTVTVKENVITVKGAKGELTQDFQPEVSFDIKDGEVVVNRVDDSKKAKSFHGLYRNLLNNMIIGVSAGFTKTLVINGVGYRAELKGDTLMMNLGYSTTIEYVVPEGVTVAVEGNNKVTVSGIDKAKVGQAAVEIRGLRPPEPYKGKGIKYENEVIRRKVGKTGV</sequence>
<comment type="caution">
    <text evidence="10">The sequence shown here is derived from an EMBL/GenBank/DDBJ whole genome shotgun (WGS) entry which is preliminary data.</text>
</comment>
<evidence type="ECO:0000256" key="6">
    <source>
        <dbReference type="HAMAP-Rule" id="MF_01365"/>
    </source>
</evidence>
<dbReference type="GO" id="GO:0002181">
    <property type="term" value="P:cytoplasmic translation"/>
    <property type="evidence" value="ECO:0007669"/>
    <property type="project" value="TreeGrafter"/>
</dbReference>
<dbReference type="Gene3D" id="3.90.930.12">
    <property type="entry name" value="Ribosomal protein L6, alpha-beta domain"/>
    <property type="match status" value="2"/>
</dbReference>
<keyword evidence="4 6" id="KW-0689">Ribosomal protein</keyword>
<evidence type="ECO:0000256" key="3">
    <source>
        <dbReference type="ARBA" id="ARBA00022884"/>
    </source>
</evidence>
<evidence type="ECO:0000256" key="7">
    <source>
        <dbReference type="RuleBase" id="RU003869"/>
    </source>
</evidence>
<evidence type="ECO:0000256" key="2">
    <source>
        <dbReference type="ARBA" id="ARBA00022730"/>
    </source>
</evidence>
<keyword evidence="5 6" id="KW-0687">Ribonucleoprotein</keyword>
<comment type="function">
    <text evidence="6 8">This protein binds to the 23S rRNA, and is important in its secondary structure. It is located near the subunit interface in the base of the L7/L12 stalk, and near the tRNA binding site of the peptidyltransferase center.</text>
</comment>
<evidence type="ECO:0000256" key="1">
    <source>
        <dbReference type="ARBA" id="ARBA00009356"/>
    </source>
</evidence>
<proteinExistence type="inferred from homology"/>
<evidence type="ECO:0000313" key="10">
    <source>
        <dbReference type="EMBL" id="MBB6482221.1"/>
    </source>
</evidence>
<evidence type="ECO:0000259" key="9">
    <source>
        <dbReference type="Pfam" id="PF00347"/>
    </source>
</evidence>
<comment type="similarity">
    <text evidence="1 6 7">Belongs to the universal ribosomal protein uL6 family.</text>
</comment>
<evidence type="ECO:0000256" key="8">
    <source>
        <dbReference type="RuleBase" id="RU003870"/>
    </source>
</evidence>
<dbReference type="EMBL" id="JACHGJ010000010">
    <property type="protein sequence ID" value="MBB6482221.1"/>
    <property type="molecule type" value="Genomic_DNA"/>
</dbReference>
<dbReference type="Pfam" id="PF00347">
    <property type="entry name" value="Ribosomal_L6"/>
    <property type="match status" value="2"/>
</dbReference>
<dbReference type="InterPro" id="IPR000702">
    <property type="entry name" value="Ribosomal_uL6-like"/>
</dbReference>
<dbReference type="GO" id="GO:0003735">
    <property type="term" value="F:structural constituent of ribosome"/>
    <property type="evidence" value="ECO:0007669"/>
    <property type="project" value="UniProtKB-UniRule"/>
</dbReference>
<dbReference type="PRINTS" id="PR00059">
    <property type="entry name" value="RIBOSOMALL6"/>
</dbReference>
<dbReference type="FunFam" id="3.90.930.12:FF:000002">
    <property type="entry name" value="50S ribosomal protein L6"/>
    <property type="match status" value="1"/>
</dbReference>
<dbReference type="HAMAP" id="MF_01365_B">
    <property type="entry name" value="Ribosomal_uL6_B"/>
    <property type="match status" value="1"/>
</dbReference>
<evidence type="ECO:0000256" key="5">
    <source>
        <dbReference type="ARBA" id="ARBA00023274"/>
    </source>
</evidence>
<dbReference type="RefSeq" id="WP_184748455.1">
    <property type="nucleotide sequence ID" value="NZ_JACHGJ010000010.1"/>
</dbReference>
<gene>
    <name evidence="6" type="primary">rplF</name>
    <name evidence="10" type="ORF">HNR50_003910</name>
</gene>
<dbReference type="FunFam" id="3.90.930.12:FF:000001">
    <property type="entry name" value="50S ribosomal protein L6"/>
    <property type="match status" value="1"/>
</dbReference>
<dbReference type="InterPro" id="IPR020040">
    <property type="entry name" value="Ribosomal_uL6_a/b-dom"/>
</dbReference>
<feature type="domain" description="Large ribosomal subunit protein uL6 alpha-beta" evidence="9">
    <location>
        <begin position="11"/>
        <end position="82"/>
    </location>
</feature>
<reference evidence="10 11" key="1">
    <citation type="submission" date="2020-08" db="EMBL/GenBank/DDBJ databases">
        <title>Genomic Encyclopedia of Type Strains, Phase IV (KMG-IV): sequencing the most valuable type-strain genomes for metagenomic binning, comparative biology and taxonomic classification.</title>
        <authorList>
            <person name="Goeker M."/>
        </authorList>
    </citation>
    <scope>NUCLEOTIDE SEQUENCE [LARGE SCALE GENOMIC DNA]</scope>
    <source>
        <strain evidence="10 11">DSM 2461</strain>
    </source>
</reference>
<dbReference type="SUPFAM" id="SSF56053">
    <property type="entry name" value="Ribosomal protein L6"/>
    <property type="match status" value="2"/>
</dbReference>
<dbReference type="InterPro" id="IPR036789">
    <property type="entry name" value="Ribosomal_uL6-like_a/b-dom_sf"/>
</dbReference>
<dbReference type="Proteomes" id="UP000587760">
    <property type="component" value="Unassembled WGS sequence"/>
</dbReference>
<keyword evidence="3 6" id="KW-0694">RNA-binding</keyword>
<dbReference type="PROSITE" id="PS00525">
    <property type="entry name" value="RIBOSOMAL_L6_1"/>
    <property type="match status" value="1"/>
</dbReference>
<dbReference type="InterPro" id="IPR019906">
    <property type="entry name" value="Ribosomal_uL6_bac-type"/>
</dbReference>
<dbReference type="PANTHER" id="PTHR11655:SF14">
    <property type="entry name" value="LARGE RIBOSOMAL SUBUNIT PROTEIN UL6M"/>
    <property type="match status" value="1"/>
</dbReference>
<dbReference type="GO" id="GO:0019843">
    <property type="term" value="F:rRNA binding"/>
    <property type="evidence" value="ECO:0007669"/>
    <property type="project" value="UniProtKB-UniRule"/>
</dbReference>
<dbReference type="PANTHER" id="PTHR11655">
    <property type="entry name" value="60S/50S RIBOSOMAL PROTEIN L6/L9"/>
    <property type="match status" value="1"/>
</dbReference>
<feature type="domain" description="Large ribosomal subunit protein uL6 alpha-beta" evidence="9">
    <location>
        <begin position="91"/>
        <end position="164"/>
    </location>
</feature>
<comment type="subunit">
    <text evidence="6">Part of the 50S ribosomal subunit.</text>
</comment>
<dbReference type="AlphaFoldDB" id="A0A841RFQ6"/>
<organism evidence="10 11">
    <name type="scientific">Spirochaeta isovalerica</name>
    <dbReference type="NCBI Taxonomy" id="150"/>
    <lineage>
        <taxon>Bacteria</taxon>
        <taxon>Pseudomonadati</taxon>
        <taxon>Spirochaetota</taxon>
        <taxon>Spirochaetia</taxon>
        <taxon>Spirochaetales</taxon>
        <taxon>Spirochaetaceae</taxon>
        <taxon>Spirochaeta</taxon>
    </lineage>
</organism>
<name>A0A841RFQ6_9SPIO</name>
<dbReference type="GO" id="GO:0022625">
    <property type="term" value="C:cytosolic large ribosomal subunit"/>
    <property type="evidence" value="ECO:0007669"/>
    <property type="project" value="UniProtKB-UniRule"/>
</dbReference>
<dbReference type="NCBIfam" id="TIGR03654">
    <property type="entry name" value="L6_bact"/>
    <property type="match status" value="1"/>
</dbReference>